<dbReference type="Gene3D" id="3.40.50.300">
    <property type="entry name" value="P-loop containing nucleotide triphosphate hydrolases"/>
    <property type="match status" value="1"/>
</dbReference>
<evidence type="ECO:0000313" key="1">
    <source>
        <dbReference type="EMBL" id="UNZ03087.1"/>
    </source>
</evidence>
<evidence type="ECO:0000313" key="2">
    <source>
        <dbReference type="Proteomes" id="UP000829494"/>
    </source>
</evidence>
<dbReference type="Proteomes" id="UP000829494">
    <property type="component" value="Chromosome"/>
</dbReference>
<dbReference type="PANTHER" id="PTHR47691">
    <property type="entry name" value="REGULATOR-RELATED"/>
    <property type="match status" value="1"/>
</dbReference>
<keyword evidence="2" id="KW-1185">Reference proteome</keyword>
<accession>A0ABY3Z0L1</accession>
<dbReference type="PANTHER" id="PTHR47691:SF3">
    <property type="entry name" value="HTH-TYPE TRANSCRIPTIONAL REGULATOR RV0890C-RELATED"/>
    <property type="match status" value="1"/>
</dbReference>
<dbReference type="SUPFAM" id="SSF52540">
    <property type="entry name" value="P-loop containing nucleoside triphosphate hydrolases"/>
    <property type="match status" value="1"/>
</dbReference>
<dbReference type="Gene3D" id="1.25.40.10">
    <property type="entry name" value="Tetratricopeptide repeat domain"/>
    <property type="match status" value="2"/>
</dbReference>
<organism evidence="1 2">
    <name type="scientific">Streptomyces rimosus subsp. rimosus</name>
    <dbReference type="NCBI Taxonomy" id="132474"/>
    <lineage>
        <taxon>Bacteria</taxon>
        <taxon>Bacillati</taxon>
        <taxon>Actinomycetota</taxon>
        <taxon>Actinomycetes</taxon>
        <taxon>Kitasatosporales</taxon>
        <taxon>Streptomycetaceae</taxon>
        <taxon>Streptomyces</taxon>
    </lineage>
</organism>
<dbReference type="InterPro" id="IPR027417">
    <property type="entry name" value="P-loop_NTPase"/>
</dbReference>
<dbReference type="EMBL" id="CP094298">
    <property type="protein sequence ID" value="UNZ03087.1"/>
    <property type="molecule type" value="Genomic_DNA"/>
</dbReference>
<dbReference type="InterPro" id="IPR011990">
    <property type="entry name" value="TPR-like_helical_dom_sf"/>
</dbReference>
<sequence>MVPMSVAELTAVLAGAARRPAEWRAVIAELGAALPTPGNSAADLLDRATTAPEDQLPVRELAALAAGLARENAGLAEFLAALRHRMTLAAPDARHTANVIKDSTAVTGHVIQAGAIHGDVHLPPAAGPRPVPRQLLGTPPHFTDRTADLEALDTLRAGHLATGPLLIAVTGPAGVGKTTLVSHWLRGLTAHYPDGQLYADLGAHAPGGPVRPGEVLGAFLRALGAAQVPAETAEQAALWRTLTAGLRIAVMLDNAVSAAQVRTLLPGAAGSLVVAAGRSRLTGLGVDGAVFHELGTLDPGAAVELLGRRVGGERVAREPAAARELVALCAGLPLAVCVAAARMAARPRQTVAALAGAMTQETGRLEVLQLGGERAVRSALDESYRCLPPATARAYRLLSLPPLTVLTGPLVAAACAVPPSEADRLLDDLAEAHLLEDLGPDDVTRAARFRFHDLVRLHAAQCAQREETAAVRDRTVRRALEWYLATATAARALLSPTHRRLRRDYVFPARPPAFADAGAALRWFDTGRGELMAAVRTAADRGWHSVTWQLVDSLQPLFLRLRPYDLWIEAHRLGLEAARRAGHPQGVSRMLTTGGNGLYNAGQLDEAVVWFTDALQDAKAREDRRAEAQALHGLAQSHRLAGRLPLAESLFAQALALREAIGHDRGAALSRLCLGDIALATDRPRQARSLLTRARTDLLAVPDPYDAARALAFLGRTHAHEAIGDHPTAERLLAQALEEFRATGSLHWQARVLEMLGQTAEDRGDAATARDRYGASLDRYATLSPSDARRLKERIRNLAPPPATP</sequence>
<proteinExistence type="predicted"/>
<name>A0ABY3Z0L1_STRRM</name>
<dbReference type="Pfam" id="PF13424">
    <property type="entry name" value="TPR_12"/>
    <property type="match status" value="1"/>
</dbReference>
<reference evidence="1 2" key="1">
    <citation type="submission" date="2022-03" db="EMBL/GenBank/DDBJ databases">
        <title>Complete genome of Streptomyces rimosus ssp. rimosus R7 (=ATCC 10970).</title>
        <authorList>
            <person name="Beganovic S."/>
            <person name="Ruckert C."/>
            <person name="Busche T."/>
            <person name="Kalinowski J."/>
            <person name="Wittmann C."/>
        </authorList>
    </citation>
    <scope>NUCLEOTIDE SEQUENCE [LARGE SCALE GENOMIC DNA]</scope>
    <source>
        <strain evidence="1 2">R7</strain>
    </source>
</reference>
<dbReference type="PRINTS" id="PR00364">
    <property type="entry name" value="DISEASERSIST"/>
</dbReference>
<gene>
    <name evidence="1" type="primary">afsR2</name>
    <name evidence="1" type="ORF">SRIMR7_13105</name>
</gene>
<dbReference type="SUPFAM" id="SSF48452">
    <property type="entry name" value="TPR-like"/>
    <property type="match status" value="1"/>
</dbReference>
<protein>
    <submittedName>
        <fullName evidence="1">Regulatory protein AfsR</fullName>
    </submittedName>
</protein>